<feature type="compositionally biased region" description="Basic and acidic residues" evidence="9">
    <location>
        <begin position="1246"/>
        <end position="1261"/>
    </location>
</feature>
<feature type="compositionally biased region" description="Basic and acidic residues" evidence="9">
    <location>
        <begin position="1134"/>
        <end position="1147"/>
    </location>
</feature>
<feature type="compositionally biased region" description="Low complexity" evidence="9">
    <location>
        <begin position="1123"/>
        <end position="1133"/>
    </location>
</feature>
<feature type="compositionally biased region" description="Basic and acidic residues" evidence="9">
    <location>
        <begin position="558"/>
        <end position="569"/>
    </location>
</feature>
<feature type="compositionally biased region" description="Basic and acidic residues" evidence="9">
    <location>
        <begin position="2794"/>
        <end position="2813"/>
    </location>
</feature>
<feature type="compositionally biased region" description="Basic and acidic residues" evidence="9">
    <location>
        <begin position="1966"/>
        <end position="1977"/>
    </location>
</feature>
<feature type="compositionally biased region" description="Acidic residues" evidence="9">
    <location>
        <begin position="3296"/>
        <end position="3317"/>
    </location>
</feature>
<dbReference type="GO" id="GO:0005509">
    <property type="term" value="F:calcium ion binding"/>
    <property type="evidence" value="ECO:0007669"/>
    <property type="project" value="InterPro"/>
</dbReference>
<feature type="compositionally biased region" description="Acidic residues" evidence="9">
    <location>
        <begin position="1725"/>
        <end position="1734"/>
    </location>
</feature>
<dbReference type="GO" id="GO:0003356">
    <property type="term" value="P:regulation of cilium beat frequency"/>
    <property type="evidence" value="ECO:0007669"/>
    <property type="project" value="TreeGrafter"/>
</dbReference>
<dbReference type="GO" id="GO:0005930">
    <property type="term" value="C:axoneme"/>
    <property type="evidence" value="ECO:0007669"/>
    <property type="project" value="UniProtKB-SubCell"/>
</dbReference>
<evidence type="ECO:0000256" key="8">
    <source>
        <dbReference type="ARBA" id="ARBA00023273"/>
    </source>
</evidence>
<feature type="compositionally biased region" description="Acidic residues" evidence="9">
    <location>
        <begin position="1444"/>
        <end position="1466"/>
    </location>
</feature>
<evidence type="ECO:0000256" key="4">
    <source>
        <dbReference type="ARBA" id="ARBA00022490"/>
    </source>
</evidence>
<dbReference type="PROSITE" id="PS50222">
    <property type="entry name" value="EF_HAND_2"/>
    <property type="match status" value="1"/>
</dbReference>
<feature type="compositionally biased region" description="Acidic residues" evidence="9">
    <location>
        <begin position="2819"/>
        <end position="2835"/>
    </location>
</feature>
<feature type="compositionally biased region" description="Basic and acidic residues" evidence="9">
    <location>
        <begin position="633"/>
        <end position="644"/>
    </location>
</feature>
<comment type="caution">
    <text evidence="11">The sequence shown here is derived from an EMBL/GenBank/DDBJ whole genome shotgun (WGS) entry which is preliminary data.</text>
</comment>
<feature type="compositionally biased region" description="Basic and acidic residues" evidence="9">
    <location>
        <begin position="3253"/>
        <end position="3270"/>
    </location>
</feature>
<dbReference type="GO" id="GO:0036064">
    <property type="term" value="C:ciliary basal body"/>
    <property type="evidence" value="ECO:0007669"/>
    <property type="project" value="TreeGrafter"/>
</dbReference>
<evidence type="ECO:0000256" key="9">
    <source>
        <dbReference type="SAM" id="MobiDB-lite"/>
    </source>
</evidence>
<feature type="compositionally biased region" description="Basic and acidic residues" evidence="9">
    <location>
        <begin position="3138"/>
        <end position="3148"/>
    </location>
</feature>
<feature type="compositionally biased region" description="Acidic residues" evidence="9">
    <location>
        <begin position="1286"/>
        <end position="1307"/>
    </location>
</feature>
<keyword evidence="8" id="KW-0966">Cell projection</keyword>
<keyword evidence="6" id="KW-0969">Cilium</keyword>
<feature type="compositionally biased region" description="Basic and acidic residues" evidence="9">
    <location>
        <begin position="1052"/>
        <end position="1065"/>
    </location>
</feature>
<feature type="compositionally biased region" description="Basic and acidic residues" evidence="9">
    <location>
        <begin position="2757"/>
        <end position="2768"/>
    </location>
</feature>
<dbReference type="InterPro" id="IPR002048">
    <property type="entry name" value="EF_hand_dom"/>
</dbReference>
<feature type="compositionally biased region" description="Low complexity" evidence="9">
    <location>
        <begin position="2247"/>
        <end position="2258"/>
    </location>
</feature>
<feature type="region of interest" description="Disordered" evidence="9">
    <location>
        <begin position="1704"/>
        <end position="1784"/>
    </location>
</feature>
<feature type="compositionally biased region" description="Basic and acidic residues" evidence="9">
    <location>
        <begin position="86"/>
        <end position="109"/>
    </location>
</feature>
<dbReference type="EMBL" id="NWUJ01000003">
    <property type="protein sequence ID" value="PFH36252.1"/>
    <property type="molecule type" value="Genomic_DNA"/>
</dbReference>
<feature type="compositionally biased region" description="Basic and acidic residues" evidence="9">
    <location>
        <begin position="2614"/>
        <end position="2623"/>
    </location>
</feature>
<feature type="compositionally biased region" description="Basic and acidic residues" evidence="9">
    <location>
        <begin position="1106"/>
        <end position="1122"/>
    </location>
</feature>
<feature type="region of interest" description="Disordered" evidence="9">
    <location>
        <begin position="2542"/>
        <end position="2567"/>
    </location>
</feature>
<feature type="region of interest" description="Disordered" evidence="9">
    <location>
        <begin position="1"/>
        <end position="239"/>
    </location>
</feature>
<dbReference type="PANTHER" id="PTHR21442:SF0">
    <property type="entry name" value="CILIA- AND FLAGELLA-ASSOCIATED PROTEIN 206"/>
    <property type="match status" value="1"/>
</dbReference>
<dbReference type="RefSeq" id="XP_029220261.1">
    <property type="nucleotide sequence ID" value="XM_029362895.1"/>
</dbReference>
<organism evidence="11 12">
    <name type="scientific">Besnoitia besnoiti</name>
    <name type="common">Apicomplexan protozoan</name>
    <dbReference type="NCBI Taxonomy" id="94643"/>
    <lineage>
        <taxon>Eukaryota</taxon>
        <taxon>Sar</taxon>
        <taxon>Alveolata</taxon>
        <taxon>Apicomplexa</taxon>
        <taxon>Conoidasida</taxon>
        <taxon>Coccidia</taxon>
        <taxon>Eucoccidiorida</taxon>
        <taxon>Eimeriorina</taxon>
        <taxon>Sarcocystidae</taxon>
        <taxon>Besnoitia</taxon>
    </lineage>
</organism>
<feature type="compositionally biased region" description="Low complexity" evidence="9">
    <location>
        <begin position="1334"/>
        <end position="1347"/>
    </location>
</feature>
<feature type="compositionally biased region" description="Acidic residues" evidence="9">
    <location>
        <begin position="1066"/>
        <end position="1085"/>
    </location>
</feature>
<feature type="region of interest" description="Disordered" evidence="9">
    <location>
        <begin position="3095"/>
        <end position="3361"/>
    </location>
</feature>
<feature type="compositionally biased region" description="Basic and acidic residues" evidence="9">
    <location>
        <begin position="119"/>
        <end position="162"/>
    </location>
</feature>
<feature type="compositionally biased region" description="Basic and acidic residues" evidence="9">
    <location>
        <begin position="1372"/>
        <end position="1384"/>
    </location>
</feature>
<feature type="compositionally biased region" description="Acidic residues" evidence="9">
    <location>
        <begin position="2769"/>
        <end position="2793"/>
    </location>
</feature>
<evidence type="ECO:0000256" key="1">
    <source>
        <dbReference type="ARBA" id="ARBA00004430"/>
    </source>
</evidence>
<evidence type="ECO:0000256" key="5">
    <source>
        <dbReference type="ARBA" id="ARBA00022794"/>
    </source>
</evidence>
<feature type="compositionally biased region" description="Acidic residues" evidence="9">
    <location>
        <begin position="1148"/>
        <end position="1157"/>
    </location>
</feature>
<keyword evidence="4" id="KW-0963">Cytoplasm</keyword>
<feature type="compositionally biased region" description="Basic and acidic residues" evidence="9">
    <location>
        <begin position="2551"/>
        <end position="2563"/>
    </location>
</feature>
<name>A0A2A9MLC8_BESBE</name>
<evidence type="ECO:0000256" key="2">
    <source>
        <dbReference type="ARBA" id="ARBA00010500"/>
    </source>
</evidence>
<evidence type="ECO:0000256" key="6">
    <source>
        <dbReference type="ARBA" id="ARBA00023069"/>
    </source>
</evidence>
<proteinExistence type="inferred from homology"/>
<feature type="compositionally biased region" description="Low complexity" evidence="9">
    <location>
        <begin position="1091"/>
        <end position="1104"/>
    </location>
</feature>
<evidence type="ECO:0000256" key="3">
    <source>
        <dbReference type="ARBA" id="ARBA00021602"/>
    </source>
</evidence>
<feature type="compositionally biased region" description="Polar residues" evidence="9">
    <location>
        <begin position="1314"/>
        <end position="1325"/>
    </location>
</feature>
<reference evidence="11 12" key="1">
    <citation type="submission" date="2017-09" db="EMBL/GenBank/DDBJ databases">
        <title>Genome sequencing of Besnoitia besnoiti strain Bb-Ger1.</title>
        <authorList>
            <person name="Schares G."/>
            <person name="Venepally P."/>
            <person name="Lorenzi H.A."/>
        </authorList>
    </citation>
    <scope>NUCLEOTIDE SEQUENCE [LARGE SCALE GENOMIC DNA]</scope>
    <source>
        <strain evidence="11 12">Bb-Ger1</strain>
    </source>
</reference>
<feature type="compositionally biased region" description="Basic and acidic residues" evidence="9">
    <location>
        <begin position="1205"/>
        <end position="1218"/>
    </location>
</feature>
<feature type="compositionally biased region" description="Basic and acidic residues" evidence="9">
    <location>
        <begin position="1165"/>
        <end position="1179"/>
    </location>
</feature>
<comment type="subcellular location">
    <subcellularLocation>
        <location evidence="1">Cytoplasm</location>
        <location evidence="1">Cytoskeleton</location>
        <location evidence="1">Cilium axoneme</location>
    </subcellularLocation>
</comment>
<evidence type="ECO:0000313" key="12">
    <source>
        <dbReference type="Proteomes" id="UP000224006"/>
    </source>
</evidence>
<sequence length="3821" mass="419237">MASQQPSARARRSSGDIMQSAQSQKQNTDDGGNPNEGSKRASETAGPSQRQRKIAGGAAREPKSPGGSPSDSRRPSLVHRSSGLLTRKEDAAVRARQEVSFEDNKDASHSRRTSLQLKQRKEQTRERQRQSAKREKELPTLTRRGGEERRGADEAERPRTDSGNEEADAEYRAEAMSYVAGGSEERRDRDRQTGLGGEIDTGVSGREVTSGDTASAEKEETGRAPAREESRPSPTPDVDAVDKFEWELQPQEIPYHQQGNPKFDSPEVLEARQRLKNHPAIQCALAEIWKVFQKDKNDCISREEYTNVLMRICLVLRPTLPGESAISIIENDWRRDSRGSPALTFSLFRDAFFELADLWTPVLDGDAYAAFLTKLFKRITVLQVTRAGSAEKVRVIPRIAVRFRTRQARSLSAAPSPPSSTRTVVSLVRSPSDKPRMTAEWRAEDARQLREALEEGCAGPGELEFEEDVVAPLLPSTLPEAVKVETVWADKSEIAPLGAAAQALIDAVIRQAAADRAEDAQATDAAPETQREDVESEENVDADPTDSGNHAGNESEVEENKGGERDCPQKRGTVKRSSASSRASASLRRRSNSDPLVANSSGPLARRWRDGDDYGACCEGDRETAGGNGRSAATREEALPRRAEGQTTVPLGTSDEEQPREDAQDKAVTARGRGGVSVRWAPTSEVGAFRFDWPLRNSSYFHSPASVQRPLDVAYARQKLRTEAAKVRCAHPPPALSLTVSLAAVPKVVTLDGTASLSRNSSTAGAPFVIGAADNTLFETLEDAPEAPASDRAEARTKPRIRFRSQSLPLLCDDRGDNESCSWTLQGSTHFDSAGAVARRTAESLATRAAPLVSSSSPRSGEETLSRRSQTLCSEERLTAERDVPAPALSEEGDGAAYVHEVLPPFDDGPRLCERDVISLATTPKQAILVTGPSIPEKSRLAYKLARKLGLEWLQSEYLLESLSRLAEQILSPLAKRLLRQLQRGKAVSVSDSLRLASEFMSSRRGRAAGYVLELPSDDPRAVERFLKKTKEVSGKPVINWDEFLARQNLESLREEEEKAEGKEGGEEEEGEEDGIDSEEQSDEAGTDRSAAPAAADEVTAAEEPQQERFRKPPHKESEENRAGGADDAGQGRPRAEDEAVDERRDEEGAEEKEDGWEQAVQQTQRERDELSKDGERPSSGESLKLQPQQPQHSQAMDTQEPDVPEARPKTEATSEKKRLQKHQNENNARAQRQPAGDAAIADRQPAAERQDSARVQHESAKAPTDAEEAPASPPTPNEHDQAPAEPEEQTGEDNEASATEDAEADAGPEALSPSGNDSGDSQAGTEEALEPDASPTEAPEAATASENMQHAEANEDTADLPSRGATTEAQRGQEERPAESRDEGEAETEESVDAGKEGGADGALQVNAAQMDVAARFRDSNDRAPEVDDAHDGTGAEVAVIEGDAEGDGDAPDGEAEDGEEEEEINEKQEARDALEKALKGGKIRNPLMDVYPREVVLVQVEAEDIDVLAKTVGVDAEKGGAVRVLDPSARPFRQPHISTATSTDSLSTVNKSFLEEPHMNLEDLDVAEDVLTAMRRLFPPPFAYPPNPPLRSARSQPAGLGEDGRLFFRACTAADLREQRQLANEIVVDLFKSGVRALRLCHGDTTTSGMARILTTQIHKSPSAVSSVPPFLQFATPLPAVIQGVEPFTPLADLLTLGLSEARDRERREEEEENVEERQAGEATDDEDEATDDSPPNLERGATLPSRASTAAELLEAGGPESRSLSQASLDEAAAGGEASRPPFSRLWSPWKQVCPVSFLEEGVAAPGQRELAVDYGGRVFLFRDQEKQRRFLDDPRMFVSREPVLNTTSLSVALCGLDREGARKQAALLADAYGIAQVDVHDELRMESAREEAWQRARAAYQTRFEAREAAREKRRAEWTARLADYQKRRAEREVRRAQREEQKRAKLQRGEGAEARAWGTRDGFEECDKRDRSDTEEEEEDKPPEEELEEDEVDEPPQPDPCLFRLTDEERNALKEGKALGEDTIARAVAFRLGLGCNVEIRKARLEEEGSLKARIEKHQEIAQDGEGDTELPNDLPIDPQTLELQLPPLALSPPASGFVVIHLACSQAQVDALARLGIHVRHWLRFTVDVPEEERETHARLQELQTEADAAAKAIAAYQRRHPAACPNSSLSQPRTSRDFYDLLGGSLPSTSLESAPAELPSARETGDLTSRSMAFASSAAAEMESARGGRAERSEAPNQRAAADADGAATADNTQRARELRQRAETLLAVKEQALLKQEEDKLFFETEKEKPESDLDVPIVRVYLHLSDMAKHYRIRQAIDPFFVAPDEPDSVPPLPDISSVLALVDECSSLRQAPEGRRKAPYAPAFPFLPPLPSVFYGETGHYCPVSLRRQQWLLPGDPEFAVSVQQRIYLCRDASAKALFSLHPGEFIPSCYLARDAEEEAKQEASVARRSGFCLAGAGAAAAEDRSFHDALKKEVHVPPPRIAFLGPEGSRAWTHMARFNRAAGLPVLRFAAEFSQVFRDLLRRCKAREDAAQRRAARRHQQAEAQREPEGLDGHATPAAEATSDFLDLDSEAESEDEAADGAPQDSLAAFLAQARVAAPARDAASEAKEADARGAGGDRAQAEPDDIWRSWSALELSDETVKAVRMEAVKRVLHSAMGPALIDGRLFPALPPSPPEDDEADARLATTSFASLTRDAQRLPDAVIIFVAGDDSAASRTLDFEKIEREAMEAARRKLAAQEARRRWRAERERRREREGSDGEDDEEEEGDEDEDDEDETEEDQDRQEARIKKENEDDTLMEDKNPSQAEYADEEDEEDAEGDADATEGERANNGPLRIAARKAVKKAREEFLRQKKVQDTLILQSAKLFAAAMVPVLVIDADRTDVTIQRAISRFLLPFLHHRQSLLLAPQCLRLDRETCTRYLKSGVARHSRFGVFSPNDVDAPVSPASLRNPVLLNGRVFYPGATSARVDQFCRFPSLFLASPPPAPRLCLPRVCVLGPPLAGKSTGSLCLPVLSDSGGAPAPAPLRRPAAGLCLGWLPGAPWALQAPAAACDREPHRGAVSPLAQRESSPSLAVVFAFPVAAAASQGPRGEGAEAERRRSSRRERRRERRTSGGRGGEGPPGVDAGEAKSRGDFRRLPGTSFKALLEKQSLAEGTAKTSRRGGGTEAHKARQRESEARMWMRPRSTDDDSNEGNETARRLDAAASRRLHTAGDLDRSSASARPEEAPSGSRSDTRSAVSRQEGESPRAAGGREREQAREGLPAHPSDAEEERERTESYRAPDGAPDEEESNAEDRDAEEDEEEELGGSADDRHSERGGHDKELHEGGRECEAADSSARGVSIEEHPDELQQSIREAPKAAAGEVKEPGRVETLAARIAKNMQRKERDEKSLADDAELNDADDEECAFDIIFIFHGDEALTDRRSADIQRRIQPDFPVHDERDCQANPDGLKESLSSFRVSIAPLKAYYASVFNNIIPIPAEASAWRQFEIARQEVESFCRRKHEYLRRKAEGKAARCFFIGRKQSQAIKLVTKAFKTYCPVCWGLQGALYDSGGNPFHQAEFRGGVYFCCSEEHLQAFLKTPSAYIRDAVPKDLPVRLSLAELQSFSAPPPFQFKGLCPVACVERQTFADGNFDFVAKYAGEYWTFSSAEALESFLHFPSAYVERARSVPPALLEAEALKGRRLPRTLQQLAQEGEAQIPPQPALLSLAVELKDAFTFLEVTTSELLMEALTQAGLKRLVFPGQSIRQSALRFLALYLHAHNALMPPVMHRDALKTLSDFISGIQFHGAPRRQGTAIPWFTYERGHIHA</sequence>
<dbReference type="Proteomes" id="UP000224006">
    <property type="component" value="Chromosome III"/>
</dbReference>
<dbReference type="OrthoDB" id="346649at2759"/>
<feature type="region of interest" description="Disordered" evidence="9">
    <location>
        <begin position="2755"/>
        <end position="2845"/>
    </location>
</feature>
<comment type="similarity">
    <text evidence="2">Belongs to the CFAP206 family.</text>
</comment>
<feature type="compositionally biased region" description="Basic and acidic residues" evidence="9">
    <location>
        <begin position="183"/>
        <end position="192"/>
    </location>
</feature>
<dbReference type="STRING" id="94643.A0A2A9MLC8"/>
<feature type="compositionally biased region" description="Basic residues" evidence="9">
    <location>
        <begin position="3111"/>
        <end position="3121"/>
    </location>
</feature>
<feature type="compositionally biased region" description="Acidic residues" evidence="9">
    <location>
        <begin position="1978"/>
        <end position="2001"/>
    </location>
</feature>
<feature type="compositionally biased region" description="Low complexity" evidence="9">
    <location>
        <begin position="576"/>
        <end position="586"/>
    </location>
</feature>
<feature type="compositionally biased region" description="Polar residues" evidence="9">
    <location>
        <begin position="16"/>
        <end position="30"/>
    </location>
</feature>
<keyword evidence="12" id="KW-1185">Reference proteome</keyword>
<feature type="region of interest" description="Disordered" evidence="9">
    <location>
        <begin position="2222"/>
        <end position="2263"/>
    </location>
</feature>
<feature type="region of interest" description="Disordered" evidence="9">
    <location>
        <begin position="1052"/>
        <end position="1472"/>
    </location>
</feature>
<feature type="compositionally biased region" description="Basic and acidic residues" evidence="9">
    <location>
        <begin position="1416"/>
        <end position="1435"/>
    </location>
</feature>
<feature type="region of interest" description="Disordered" evidence="9">
    <location>
        <begin position="845"/>
        <end position="880"/>
    </location>
</feature>
<dbReference type="GeneID" id="40309374"/>
<feature type="region of interest" description="Disordered" evidence="9">
    <location>
        <begin position="2612"/>
        <end position="2635"/>
    </location>
</feature>
<evidence type="ECO:0000256" key="7">
    <source>
        <dbReference type="ARBA" id="ARBA00023212"/>
    </source>
</evidence>
<feature type="domain" description="EF-hand" evidence="10">
    <location>
        <begin position="285"/>
        <end position="315"/>
    </location>
</feature>
<protein>
    <recommendedName>
        <fullName evidence="3">Cilia- and flagella-associated protein 206</fullName>
    </recommendedName>
</protein>
<dbReference type="PANTHER" id="PTHR21442">
    <property type="entry name" value="CILIA- AND FLAGELLA-ASSOCIATED PROTEIN 206"/>
    <property type="match status" value="1"/>
</dbReference>
<feature type="region of interest" description="Disordered" evidence="9">
    <location>
        <begin position="516"/>
        <end position="670"/>
    </location>
</feature>
<feature type="compositionally biased region" description="Basic and acidic residues" evidence="9">
    <location>
        <begin position="2230"/>
        <end position="2241"/>
    </location>
</feature>
<dbReference type="GO" id="GO:0030030">
    <property type="term" value="P:cell projection organization"/>
    <property type="evidence" value="ECO:0007669"/>
    <property type="project" value="UniProtKB-KW"/>
</dbReference>
<dbReference type="InterPro" id="IPR021897">
    <property type="entry name" value="FAP206"/>
</dbReference>
<gene>
    <name evidence="11" type="ORF">BESB_044440</name>
</gene>
<feature type="region of interest" description="Disordered" evidence="9">
    <location>
        <begin position="1933"/>
        <end position="2008"/>
    </location>
</feature>
<feature type="compositionally biased region" description="Basic and acidic residues" evidence="9">
    <location>
        <begin position="3321"/>
        <end position="3343"/>
    </location>
</feature>
<feature type="compositionally biased region" description="Polar residues" evidence="9">
    <location>
        <begin position="1180"/>
        <end position="1198"/>
    </location>
</feature>
<evidence type="ECO:0000259" key="10">
    <source>
        <dbReference type="PROSITE" id="PS50222"/>
    </source>
</evidence>
<accession>A0A2A9MLC8</accession>
<keyword evidence="7" id="KW-0206">Cytoskeleton</keyword>
<feature type="compositionally biased region" description="Basic and acidic residues" evidence="9">
    <location>
        <begin position="1933"/>
        <end position="1958"/>
    </location>
</feature>
<feature type="compositionally biased region" description="Acidic residues" evidence="9">
    <location>
        <begin position="534"/>
        <end position="544"/>
    </location>
</feature>
<feature type="compositionally biased region" description="Basic and acidic residues" evidence="9">
    <location>
        <begin position="3178"/>
        <end position="3199"/>
    </location>
</feature>
<evidence type="ECO:0000313" key="11">
    <source>
        <dbReference type="EMBL" id="PFH36252.1"/>
    </source>
</evidence>
<feature type="compositionally biased region" description="Polar residues" evidence="9">
    <location>
        <begin position="3241"/>
        <end position="3251"/>
    </location>
</feature>
<dbReference type="KEGG" id="bbes:BESB_044440"/>
<feature type="compositionally biased region" description="Basic and acidic residues" evidence="9">
    <location>
        <begin position="215"/>
        <end position="231"/>
    </location>
</feature>
<dbReference type="VEuPathDB" id="ToxoDB:BESB_044440"/>
<keyword evidence="5" id="KW-0970">Cilium biogenesis/degradation</keyword>